<dbReference type="Proteomes" id="UP001159363">
    <property type="component" value="Chromosome 11"/>
</dbReference>
<evidence type="ECO:0000313" key="1">
    <source>
        <dbReference type="EMBL" id="KAJ8871051.1"/>
    </source>
</evidence>
<gene>
    <name evidence="1" type="ORF">PR048_027355</name>
</gene>
<accession>A0ABQ9GGN1</accession>
<evidence type="ECO:0000313" key="2">
    <source>
        <dbReference type="Proteomes" id="UP001159363"/>
    </source>
</evidence>
<proteinExistence type="predicted"/>
<keyword evidence="2" id="KW-1185">Reference proteome</keyword>
<dbReference type="EMBL" id="JARBHB010000012">
    <property type="protein sequence ID" value="KAJ8871051.1"/>
    <property type="molecule type" value="Genomic_DNA"/>
</dbReference>
<reference evidence="1 2" key="1">
    <citation type="submission" date="2023-02" db="EMBL/GenBank/DDBJ databases">
        <title>LHISI_Scaffold_Assembly.</title>
        <authorList>
            <person name="Stuart O.P."/>
            <person name="Cleave R."/>
            <person name="Magrath M.J.L."/>
            <person name="Mikheyev A.S."/>
        </authorList>
    </citation>
    <scope>NUCLEOTIDE SEQUENCE [LARGE SCALE GENOMIC DNA]</scope>
    <source>
        <strain evidence="1">Daus_M_001</strain>
        <tissue evidence="1">Leg muscle</tissue>
    </source>
</reference>
<organism evidence="1 2">
    <name type="scientific">Dryococelus australis</name>
    <dbReference type="NCBI Taxonomy" id="614101"/>
    <lineage>
        <taxon>Eukaryota</taxon>
        <taxon>Metazoa</taxon>
        <taxon>Ecdysozoa</taxon>
        <taxon>Arthropoda</taxon>
        <taxon>Hexapoda</taxon>
        <taxon>Insecta</taxon>
        <taxon>Pterygota</taxon>
        <taxon>Neoptera</taxon>
        <taxon>Polyneoptera</taxon>
        <taxon>Phasmatodea</taxon>
        <taxon>Verophasmatodea</taxon>
        <taxon>Anareolatae</taxon>
        <taxon>Phasmatidae</taxon>
        <taxon>Eurycanthinae</taxon>
        <taxon>Dryococelus</taxon>
    </lineage>
</organism>
<sequence length="759" mass="85879">MFWITDLVLSARLEVRWTFHVARANVPSYRRRATREVTNVREVCDCEYQAEKSAAGKLDYWTIRTNRLLHRRTRLDLEFSYVGIVQGQCCWVFSVISRIPRPYIPALLHTYLVHPHRLPRARFEELPKSHYSINRTQNTIIQKKFNAVHYYIHLRHLGLMPAGQYVTSRLRIKFLLKEEDGGVPTCPRPVAGVGVVGGARAAVASLYADLLCGAEAPGGCGWSVAWECWGLAHLPLPGGGCGNHPALHLLPPPPLTLPHHVVLPLSDVRPGRVWASPLPSPSYTSHLRFLNKTFEKSPRAGLRPPPTCRHHLPQSHGSQLKAKWESCRTMPLVARFSRGSPPPPAFTFRRCSISTSLCPRRLSTPHIPVNPLRYTLIFHIKRCKTRNLWIVLAEKQFNVGTPRLIVRSQRGSVYLVLPRAVKGSLLDYFADWRVSFPLLIGDICLASDAIRLTLVVFHNPVPKQLAPRKQSGGGYAALSEICIRRPPNQQSRIKKLGQDVSGGVCAHGKPPLSPPVTWSCQPETSCKHSCTPAIKSRPAREFHSGPCRQFRESKAPPPKLCPSFLGDPSANKKFPPLCIAWTTPNDEFCDHLPNYSRHLRVVLIFFLGSCASVHRIKKCIHLFLKLPLHTPAKWRRWLATYLPDDALHVPAQLVRVRQSGVDSKVRRACEFRNTCGLGYIYRRGKRRAVGVERLVAGQLTVIKDDRRDEKTFTAACFVYNSARPRKTICERHKNRRDSYTAKYDTINLEVETNTVREET</sequence>
<protein>
    <submittedName>
        <fullName evidence="1">Uncharacterized protein</fullName>
    </submittedName>
</protein>
<name>A0ABQ9GGN1_9NEOP</name>
<comment type="caution">
    <text evidence="1">The sequence shown here is derived from an EMBL/GenBank/DDBJ whole genome shotgun (WGS) entry which is preliminary data.</text>
</comment>